<evidence type="ECO:0000313" key="4">
    <source>
        <dbReference type="Proteomes" id="UP001321047"/>
    </source>
</evidence>
<feature type="compositionally biased region" description="Low complexity" evidence="1">
    <location>
        <begin position="57"/>
        <end position="81"/>
    </location>
</feature>
<evidence type="ECO:0000313" key="3">
    <source>
        <dbReference type="EMBL" id="MCU4751882.1"/>
    </source>
</evidence>
<dbReference type="EMBL" id="JAOPJZ010000004">
    <property type="protein sequence ID" value="MCU4751882.1"/>
    <property type="molecule type" value="Genomic_DNA"/>
</dbReference>
<dbReference type="RefSeq" id="WP_342808107.1">
    <property type="nucleotide sequence ID" value="NZ_JAOPJZ010000004.1"/>
</dbReference>
<feature type="transmembrane region" description="Helical" evidence="2">
    <location>
        <begin position="240"/>
        <end position="259"/>
    </location>
</feature>
<dbReference type="AlphaFoldDB" id="A0AAP2Z761"/>
<protein>
    <submittedName>
        <fullName evidence="3">Uncharacterized protein</fullName>
    </submittedName>
</protein>
<reference evidence="3 4" key="1">
    <citation type="submission" date="2022-09" db="EMBL/GenBank/DDBJ databases">
        <title>Enrichment on poylsaccharides allowed isolation of novel metabolic and taxonomic groups of Haloarchaea.</title>
        <authorList>
            <person name="Sorokin D.Y."/>
            <person name="Elcheninov A.G."/>
            <person name="Khizhniak T.V."/>
            <person name="Kolganova T.V."/>
            <person name="Kublanov I.V."/>
        </authorList>
    </citation>
    <scope>NUCLEOTIDE SEQUENCE [LARGE SCALE GENOMIC DNA]</scope>
    <source>
        <strain evidence="3 4">AArc-curdl1</strain>
    </source>
</reference>
<evidence type="ECO:0000256" key="1">
    <source>
        <dbReference type="SAM" id="MobiDB-lite"/>
    </source>
</evidence>
<comment type="caution">
    <text evidence="3">The sequence shown here is derived from an EMBL/GenBank/DDBJ whole genome shotgun (WGS) entry which is preliminary data.</text>
</comment>
<accession>A0AAP2Z761</accession>
<dbReference type="Proteomes" id="UP001321047">
    <property type="component" value="Unassembled WGS sequence"/>
</dbReference>
<sequence>MTDREIDVEVVDDVNDDRDTKSSKKASEGPDSSIRREAEAREKTSSGMETRNRTETTNETESTNATETDGTKTATETGPTDGPAAVGDELGRLDLRTTPDGYVEATVTDLRSVDETTVALEVTLPHGTTTEFRLEKPIPWSREFLLARIVEDVGYEAASIEYIVGESVYVERIDRLEATEEDSWGWAEWRDGIVRTSGDALLTALGGRFRLEERQTPEWRLVDPLEREPATGEDTEGGRLAALIVVFGALSAVVGGLVAAGVTTIAPTLVAAVLPGLVLVVLGSYWLSQQG</sequence>
<organism evidence="3 4">
    <name type="scientific">Natronosalvus hydrolyticus</name>
    <dbReference type="NCBI Taxonomy" id="2979988"/>
    <lineage>
        <taxon>Archaea</taxon>
        <taxon>Methanobacteriati</taxon>
        <taxon>Methanobacteriota</taxon>
        <taxon>Stenosarchaea group</taxon>
        <taxon>Halobacteria</taxon>
        <taxon>Halobacteriales</taxon>
        <taxon>Natrialbaceae</taxon>
        <taxon>Natronosalvus</taxon>
    </lineage>
</organism>
<keyword evidence="2" id="KW-0812">Transmembrane</keyword>
<proteinExistence type="predicted"/>
<evidence type="ECO:0000256" key="2">
    <source>
        <dbReference type="SAM" id="Phobius"/>
    </source>
</evidence>
<feature type="region of interest" description="Disordered" evidence="1">
    <location>
        <begin position="1"/>
        <end position="88"/>
    </location>
</feature>
<name>A0AAP2Z761_9EURY</name>
<keyword evidence="2" id="KW-0472">Membrane</keyword>
<feature type="transmembrane region" description="Helical" evidence="2">
    <location>
        <begin position="265"/>
        <end position="287"/>
    </location>
</feature>
<feature type="compositionally biased region" description="Basic and acidic residues" evidence="1">
    <location>
        <begin position="17"/>
        <end position="56"/>
    </location>
</feature>
<gene>
    <name evidence="3" type="ORF">OB919_07785</name>
</gene>
<keyword evidence="4" id="KW-1185">Reference proteome</keyword>
<keyword evidence="2" id="KW-1133">Transmembrane helix</keyword>